<evidence type="ECO:0000256" key="2">
    <source>
        <dbReference type="ARBA" id="ARBA00009140"/>
    </source>
</evidence>
<keyword evidence="5 12" id="KW-0808">Transferase</keyword>
<keyword evidence="7 10" id="KW-0812">Transmembrane</keyword>
<keyword evidence="9 10" id="KW-0472">Membrane</keyword>
<comment type="subcellular location">
    <subcellularLocation>
        <location evidence="10">Endoplasmic reticulum membrane</location>
        <topology evidence="10">Multi-pass membrane protein</topology>
    </subcellularLocation>
    <subcellularLocation>
        <location evidence="1">Membrane</location>
        <topology evidence="1">Multi-pass membrane protein</topology>
    </subcellularLocation>
</comment>
<evidence type="ECO:0000256" key="6">
    <source>
        <dbReference type="ARBA" id="ARBA00022691"/>
    </source>
</evidence>
<evidence type="ECO:0000256" key="9">
    <source>
        <dbReference type="ARBA" id="ARBA00023136"/>
    </source>
</evidence>
<evidence type="ECO:0000256" key="3">
    <source>
        <dbReference type="ARBA" id="ARBA00012151"/>
    </source>
</evidence>
<evidence type="ECO:0000256" key="5">
    <source>
        <dbReference type="ARBA" id="ARBA00022679"/>
    </source>
</evidence>
<dbReference type="EC" id="2.1.1.100" evidence="3 10"/>
<evidence type="ECO:0000313" key="13">
    <source>
        <dbReference type="Proteomes" id="UP001168146"/>
    </source>
</evidence>
<comment type="caution">
    <text evidence="12">The sequence shown here is derived from an EMBL/GenBank/DDBJ whole genome shotgun (WGS) entry which is preliminary data.</text>
</comment>
<feature type="transmembrane region" description="Helical" evidence="10">
    <location>
        <begin position="183"/>
        <end position="203"/>
    </location>
</feature>
<evidence type="ECO:0000256" key="11">
    <source>
        <dbReference type="SAM" id="MobiDB-lite"/>
    </source>
</evidence>
<reference evidence="12" key="1">
    <citation type="submission" date="2021-12" db="EMBL/GenBank/DDBJ databases">
        <title>Black yeast isolated from Biological Soil Crust.</title>
        <authorList>
            <person name="Kurbessoian T."/>
        </authorList>
    </citation>
    <scope>NUCLEOTIDE SEQUENCE</scope>
    <source>
        <strain evidence="12">CCFEE 5208</strain>
    </source>
</reference>
<comment type="catalytic activity">
    <reaction evidence="10">
        <text>[protein]-C-terminal S-[(2E,6E)-farnesyl]-L-cysteine + S-adenosyl-L-methionine = [protein]-C-terminal S-[(2E,6E)-farnesyl]-L-cysteine methyl ester + S-adenosyl-L-homocysteine</text>
        <dbReference type="Rhea" id="RHEA:21672"/>
        <dbReference type="Rhea" id="RHEA-COMP:12125"/>
        <dbReference type="Rhea" id="RHEA-COMP:12126"/>
        <dbReference type="ChEBI" id="CHEBI:57856"/>
        <dbReference type="ChEBI" id="CHEBI:59789"/>
        <dbReference type="ChEBI" id="CHEBI:90510"/>
        <dbReference type="ChEBI" id="CHEBI:90511"/>
        <dbReference type="EC" id="2.1.1.100"/>
    </reaction>
</comment>
<dbReference type="InterPro" id="IPR025770">
    <property type="entry name" value="PPMT_MeTrfase"/>
</dbReference>
<dbReference type="PANTHER" id="PTHR12714:SF9">
    <property type="entry name" value="PROTEIN-S-ISOPRENYLCYSTEINE O-METHYLTRANSFERASE"/>
    <property type="match status" value="1"/>
</dbReference>
<dbReference type="GO" id="GO:0032259">
    <property type="term" value="P:methylation"/>
    <property type="evidence" value="ECO:0007669"/>
    <property type="project" value="UniProtKB-KW"/>
</dbReference>
<evidence type="ECO:0000256" key="10">
    <source>
        <dbReference type="RuleBase" id="RU362022"/>
    </source>
</evidence>
<dbReference type="Gene3D" id="1.20.120.1630">
    <property type="match status" value="1"/>
</dbReference>
<comment type="similarity">
    <text evidence="2 10">Belongs to the class VI-like SAM-binding methyltransferase superfamily. Isoprenylcysteine carboxyl methyltransferase family.</text>
</comment>
<dbReference type="PROSITE" id="PS51564">
    <property type="entry name" value="SAM_ICMT"/>
    <property type="match status" value="1"/>
</dbReference>
<dbReference type="PANTHER" id="PTHR12714">
    <property type="entry name" value="PROTEIN-S ISOPRENYLCYSTEINE O-METHYLTRANSFERASE"/>
    <property type="match status" value="1"/>
</dbReference>
<evidence type="ECO:0000256" key="4">
    <source>
        <dbReference type="ARBA" id="ARBA00022603"/>
    </source>
</evidence>
<name>A0AAN6FNS9_9PEZI</name>
<evidence type="ECO:0000313" key="12">
    <source>
        <dbReference type="EMBL" id="KAK0320776.1"/>
    </source>
</evidence>
<feature type="transmembrane region" description="Helical" evidence="10">
    <location>
        <begin position="118"/>
        <end position="136"/>
    </location>
</feature>
<dbReference type="AlphaFoldDB" id="A0AAN6FNS9"/>
<feature type="transmembrane region" description="Helical" evidence="10">
    <location>
        <begin position="246"/>
        <end position="274"/>
    </location>
</feature>
<evidence type="ECO:0000256" key="8">
    <source>
        <dbReference type="ARBA" id="ARBA00022989"/>
    </source>
</evidence>
<dbReference type="GO" id="GO:0005789">
    <property type="term" value="C:endoplasmic reticulum membrane"/>
    <property type="evidence" value="ECO:0007669"/>
    <property type="project" value="UniProtKB-SubCell"/>
</dbReference>
<keyword evidence="6 10" id="KW-0949">S-adenosyl-L-methionine</keyword>
<keyword evidence="10" id="KW-0256">Endoplasmic reticulum</keyword>
<keyword evidence="4 10" id="KW-0489">Methyltransferase</keyword>
<dbReference type="Pfam" id="PF04140">
    <property type="entry name" value="ICMT"/>
    <property type="match status" value="1"/>
</dbReference>
<proteinExistence type="inferred from homology"/>
<protein>
    <recommendedName>
        <fullName evidence="3 10">Protein-S-isoprenylcysteine O-methyltransferase</fullName>
        <ecNumber evidence="3 10">2.1.1.100</ecNumber>
    </recommendedName>
</protein>
<accession>A0AAN6FNS9</accession>
<gene>
    <name evidence="12" type="primary">STE14_2</name>
    <name evidence="12" type="ORF">LTR82_008094</name>
</gene>
<feature type="compositionally biased region" description="Polar residues" evidence="11">
    <location>
        <begin position="1"/>
        <end position="15"/>
    </location>
</feature>
<feature type="transmembrane region" description="Helical" evidence="10">
    <location>
        <begin position="86"/>
        <end position="106"/>
    </location>
</feature>
<dbReference type="InterPro" id="IPR007269">
    <property type="entry name" value="ICMT_MeTrfase"/>
</dbReference>
<sequence length="308" mass="34328">MARQSIARTSGTSANGHPAEPANAEGTPATVPLIPTHSPDNDDDDDDDEGPRFDFDVLRKRYPGNVAPVPHDSTLLSNGSRSLTSIGLQAFGCGFTLAACLLLTLYLTVEKQDPIGRLPAFFACLSIFHFLEYYITARFNLPTVRAASFLLFNNGTAYNAAHTCAALEIIVTRYWFPDFQRVLVYPPYSILLGLGIVAIGQVARSTAMAQAGTNFNHTPVQTRKDGHELVTHGIYSWSRHPSYFGFFWWALGTQVLVGNKVCLVAYAVALWRFFYTRVIAEERTLVEFFGDDYREYRKRVGTRIPFVP</sequence>
<dbReference type="GO" id="GO:0004671">
    <property type="term" value="F:protein C-terminal S-isoprenylcysteine carboxyl O-methyltransferase activity"/>
    <property type="evidence" value="ECO:0007669"/>
    <property type="project" value="UniProtKB-EC"/>
</dbReference>
<dbReference type="EMBL" id="JASUXU010000023">
    <property type="protein sequence ID" value="KAK0320776.1"/>
    <property type="molecule type" value="Genomic_DNA"/>
</dbReference>
<dbReference type="Proteomes" id="UP001168146">
    <property type="component" value="Unassembled WGS sequence"/>
</dbReference>
<evidence type="ECO:0000256" key="1">
    <source>
        <dbReference type="ARBA" id="ARBA00004141"/>
    </source>
</evidence>
<keyword evidence="8 10" id="KW-1133">Transmembrane helix</keyword>
<evidence type="ECO:0000256" key="7">
    <source>
        <dbReference type="ARBA" id="ARBA00022692"/>
    </source>
</evidence>
<organism evidence="12 13">
    <name type="scientific">Friedmanniomyces endolithicus</name>
    <dbReference type="NCBI Taxonomy" id="329885"/>
    <lineage>
        <taxon>Eukaryota</taxon>
        <taxon>Fungi</taxon>
        <taxon>Dikarya</taxon>
        <taxon>Ascomycota</taxon>
        <taxon>Pezizomycotina</taxon>
        <taxon>Dothideomycetes</taxon>
        <taxon>Dothideomycetidae</taxon>
        <taxon>Mycosphaerellales</taxon>
        <taxon>Teratosphaeriaceae</taxon>
        <taxon>Friedmanniomyces</taxon>
    </lineage>
</organism>
<feature type="region of interest" description="Disordered" evidence="11">
    <location>
        <begin position="1"/>
        <end position="54"/>
    </location>
</feature>